<protein>
    <submittedName>
        <fullName evidence="3">RNAse (Barnase) inhibitor barstar</fullName>
    </submittedName>
</protein>
<dbReference type="InterPro" id="IPR035905">
    <property type="entry name" value="Barstar-like_sf"/>
</dbReference>
<gene>
    <name evidence="3" type="ORF">FHR83_001105</name>
</gene>
<dbReference type="SUPFAM" id="SSF52038">
    <property type="entry name" value="Barstar-related"/>
    <property type="match status" value="1"/>
</dbReference>
<dbReference type="InterPro" id="IPR000468">
    <property type="entry name" value="Barstar"/>
</dbReference>
<dbReference type="Pfam" id="PF01337">
    <property type="entry name" value="Barstar"/>
    <property type="match status" value="1"/>
</dbReference>
<dbReference type="EMBL" id="JACHXF010000002">
    <property type="protein sequence ID" value="MBB3093456.1"/>
    <property type="molecule type" value="Genomic_DNA"/>
</dbReference>
<keyword evidence="4" id="KW-1185">Reference proteome</keyword>
<accession>A0A7W5AC38</accession>
<organism evidence="3 4">
    <name type="scientific">Actinoplanes campanulatus</name>
    <dbReference type="NCBI Taxonomy" id="113559"/>
    <lineage>
        <taxon>Bacteria</taxon>
        <taxon>Bacillati</taxon>
        <taxon>Actinomycetota</taxon>
        <taxon>Actinomycetes</taxon>
        <taxon>Micromonosporales</taxon>
        <taxon>Micromonosporaceae</taxon>
        <taxon>Actinoplanes</taxon>
    </lineage>
</organism>
<sequence>MRPLWLLTDEYSDDLPEAELSRPVGTCAEIDGLFADLPEPGLERFALVDCDPEPGLRGRLGEVCLEAPPHDTWLRDVTVVGAADGRVELTGRVHAEHHLRPETEMPAGSVDGFRLSLPDDTTLARCRAVEGVYRRRPELEPPSVRLIGFRPEPWFRDRLTTRRPGGLRIAASISGLAADGQELGTLEPGVFADVTAVRPSPLGPELFDVDLDGGMIEPIPARARALWDGWLERRPGTPGTWHPLDTAMRHEWLRLALAGHRHDSPDRPAGAVYHLDGRHVTDVNGFYCALGEAVNGPGGYFGWNLDAVDDCLRGRWGATTPFRLEWSHFPVARTSLGGDEVDYLVGLLTESDRVTVVPGG</sequence>
<feature type="domain" description="Barstar (barnase inhibitor)" evidence="2">
    <location>
        <begin position="272"/>
        <end position="350"/>
    </location>
</feature>
<name>A0A7W5AC38_9ACTN</name>
<evidence type="ECO:0000313" key="3">
    <source>
        <dbReference type="EMBL" id="MBB3093456.1"/>
    </source>
</evidence>
<evidence type="ECO:0000259" key="2">
    <source>
        <dbReference type="Pfam" id="PF01337"/>
    </source>
</evidence>
<evidence type="ECO:0000256" key="1">
    <source>
        <dbReference type="ARBA" id="ARBA00006845"/>
    </source>
</evidence>
<proteinExistence type="inferred from homology"/>
<evidence type="ECO:0000313" key="4">
    <source>
        <dbReference type="Proteomes" id="UP000590749"/>
    </source>
</evidence>
<dbReference type="RefSeq" id="WP_183217261.1">
    <property type="nucleotide sequence ID" value="NZ_BMPW01000002.1"/>
</dbReference>
<reference evidence="3 4" key="1">
    <citation type="submission" date="2020-08" db="EMBL/GenBank/DDBJ databases">
        <title>Genomic Encyclopedia of Type Strains, Phase III (KMG-III): the genomes of soil and plant-associated and newly described type strains.</title>
        <authorList>
            <person name="Whitman W."/>
        </authorList>
    </citation>
    <scope>NUCLEOTIDE SEQUENCE [LARGE SCALE GENOMIC DNA]</scope>
    <source>
        <strain evidence="3 4">CECT 3287</strain>
    </source>
</reference>
<dbReference type="Proteomes" id="UP000590749">
    <property type="component" value="Unassembled WGS sequence"/>
</dbReference>
<dbReference type="AlphaFoldDB" id="A0A7W5AC38"/>
<comment type="similarity">
    <text evidence="1">Belongs to the barstar family.</text>
</comment>
<comment type="caution">
    <text evidence="3">The sequence shown here is derived from an EMBL/GenBank/DDBJ whole genome shotgun (WGS) entry which is preliminary data.</text>
</comment>
<dbReference type="Gene3D" id="3.30.370.10">
    <property type="entry name" value="Barstar-like"/>
    <property type="match status" value="1"/>
</dbReference>